<dbReference type="OrthoDB" id="9814487at2"/>
<dbReference type="Pfam" id="PF00011">
    <property type="entry name" value="HSP20"/>
    <property type="match status" value="1"/>
</dbReference>
<organism evidence="4 5">
    <name type="scientific">Nonlabens spongiae</name>
    <dbReference type="NCBI Taxonomy" id="331648"/>
    <lineage>
        <taxon>Bacteria</taxon>
        <taxon>Pseudomonadati</taxon>
        <taxon>Bacteroidota</taxon>
        <taxon>Flavobacteriia</taxon>
        <taxon>Flavobacteriales</taxon>
        <taxon>Flavobacteriaceae</taxon>
        <taxon>Nonlabens</taxon>
    </lineage>
</organism>
<dbReference type="PROSITE" id="PS01031">
    <property type="entry name" value="SHSP"/>
    <property type="match status" value="1"/>
</dbReference>
<proteinExistence type="inferred from homology"/>
<dbReference type="InterPro" id="IPR002068">
    <property type="entry name" value="A-crystallin/Hsp20_dom"/>
</dbReference>
<dbReference type="AlphaFoldDB" id="A0A1W6MJD9"/>
<dbReference type="Proteomes" id="UP000193431">
    <property type="component" value="Chromosome"/>
</dbReference>
<dbReference type="STRING" id="331648.BST97_06785"/>
<dbReference type="Gene3D" id="2.60.40.790">
    <property type="match status" value="1"/>
</dbReference>
<dbReference type="PANTHER" id="PTHR11527">
    <property type="entry name" value="HEAT-SHOCK PROTEIN 20 FAMILY MEMBER"/>
    <property type="match status" value="1"/>
</dbReference>
<evidence type="ECO:0000313" key="5">
    <source>
        <dbReference type="Proteomes" id="UP000193431"/>
    </source>
</evidence>
<reference evidence="4 5" key="1">
    <citation type="submission" date="2016-11" db="EMBL/GenBank/DDBJ databases">
        <title>Trade-off between light-utilization and light-protection in marine flavobacteria.</title>
        <authorList>
            <person name="Kumagai Y."/>
        </authorList>
    </citation>
    <scope>NUCLEOTIDE SEQUENCE [LARGE SCALE GENOMIC DNA]</scope>
    <source>
        <strain evidence="4 5">JCM 13191</strain>
    </source>
</reference>
<accession>A0A1W6MJD9</accession>
<keyword evidence="5" id="KW-1185">Reference proteome</keyword>
<name>A0A1W6MJD9_9FLAO</name>
<protein>
    <submittedName>
        <fullName evidence="4">Molecular chaperone Hsp20</fullName>
    </submittedName>
</protein>
<dbReference type="RefSeq" id="WP_085766526.1">
    <property type="nucleotide sequence ID" value="NZ_CP019344.1"/>
</dbReference>
<sequence length="144" mass="16636">MTLTHRTSNNNWLPSLIDEMFNNDFMGGTATMNKRFIPAVNVSEMENKFQLEMSIPGFKKEEVQIEVDNDLLTISSEVENKEEETTEQFTRREFSKRSFKRAFNIPETVNQDSIDASYENGILTIALPKKEEALPQPKRMIALK</sequence>
<dbReference type="InterPro" id="IPR031107">
    <property type="entry name" value="Small_HSP"/>
</dbReference>
<dbReference type="CDD" id="cd06464">
    <property type="entry name" value="ACD_sHsps-like"/>
    <property type="match status" value="1"/>
</dbReference>
<evidence type="ECO:0000256" key="2">
    <source>
        <dbReference type="RuleBase" id="RU003616"/>
    </source>
</evidence>
<evidence type="ECO:0000259" key="3">
    <source>
        <dbReference type="PROSITE" id="PS01031"/>
    </source>
</evidence>
<comment type="similarity">
    <text evidence="1 2">Belongs to the small heat shock protein (HSP20) family.</text>
</comment>
<feature type="domain" description="SHSP" evidence="3">
    <location>
        <begin position="31"/>
        <end position="144"/>
    </location>
</feature>
<evidence type="ECO:0000313" key="4">
    <source>
        <dbReference type="EMBL" id="ARN77725.1"/>
    </source>
</evidence>
<dbReference type="EMBL" id="CP019344">
    <property type="protein sequence ID" value="ARN77725.1"/>
    <property type="molecule type" value="Genomic_DNA"/>
</dbReference>
<dbReference type="InterPro" id="IPR008978">
    <property type="entry name" value="HSP20-like_chaperone"/>
</dbReference>
<gene>
    <name evidence="4" type="ORF">BST97_06785</name>
</gene>
<evidence type="ECO:0000256" key="1">
    <source>
        <dbReference type="PROSITE-ProRule" id="PRU00285"/>
    </source>
</evidence>
<dbReference type="SUPFAM" id="SSF49764">
    <property type="entry name" value="HSP20-like chaperones"/>
    <property type="match status" value="1"/>
</dbReference>